<protein>
    <submittedName>
        <fullName evidence="4">50S ribosome-binding GTPase</fullName>
    </submittedName>
</protein>
<organism evidence="4 5">
    <name type="scientific">Mojavia pulchra JT2-VF2</name>
    <dbReference type="NCBI Taxonomy" id="287848"/>
    <lineage>
        <taxon>Bacteria</taxon>
        <taxon>Bacillati</taxon>
        <taxon>Cyanobacteriota</taxon>
        <taxon>Cyanophyceae</taxon>
        <taxon>Nostocales</taxon>
        <taxon>Nostocaceae</taxon>
    </lineage>
</organism>
<dbReference type="SUPFAM" id="SSF52540">
    <property type="entry name" value="P-loop containing nucleoside triphosphate hydrolases"/>
    <property type="match status" value="1"/>
</dbReference>
<proteinExistence type="predicted"/>
<dbReference type="AlphaFoldDB" id="A0A951Q1D4"/>
<reference evidence="4" key="1">
    <citation type="submission" date="2021-05" db="EMBL/GenBank/DDBJ databases">
        <authorList>
            <person name="Pietrasiak N."/>
            <person name="Ward R."/>
            <person name="Stajich J.E."/>
            <person name="Kurbessoian T."/>
        </authorList>
    </citation>
    <scope>NUCLEOTIDE SEQUENCE</scope>
    <source>
        <strain evidence="4">JT2-VF2</strain>
    </source>
</reference>
<dbReference type="PANTHER" id="PTHR42714:SF6">
    <property type="entry name" value="TRANSLATION INITIATION FACTOR IF-2"/>
    <property type="match status" value="1"/>
</dbReference>
<dbReference type="GO" id="GO:0030488">
    <property type="term" value="P:tRNA methylation"/>
    <property type="evidence" value="ECO:0007669"/>
    <property type="project" value="TreeGrafter"/>
</dbReference>
<dbReference type="Pfam" id="PF01926">
    <property type="entry name" value="MMR_HSR1"/>
    <property type="match status" value="1"/>
</dbReference>
<evidence type="ECO:0000256" key="2">
    <source>
        <dbReference type="SAM" id="Phobius"/>
    </source>
</evidence>
<keyword evidence="2" id="KW-0812">Transmembrane</keyword>
<keyword evidence="2" id="KW-1133">Transmembrane helix</keyword>
<feature type="region of interest" description="Disordered" evidence="1">
    <location>
        <begin position="691"/>
        <end position="722"/>
    </location>
</feature>
<dbReference type="GO" id="GO:0005525">
    <property type="term" value="F:GTP binding"/>
    <property type="evidence" value="ECO:0007669"/>
    <property type="project" value="InterPro"/>
</dbReference>
<evidence type="ECO:0000313" key="4">
    <source>
        <dbReference type="EMBL" id="MBW4563969.1"/>
    </source>
</evidence>
<feature type="domain" description="G" evidence="3">
    <location>
        <begin position="208"/>
        <end position="315"/>
    </location>
</feature>
<dbReference type="GO" id="GO:0002098">
    <property type="term" value="P:tRNA wobble uridine modification"/>
    <property type="evidence" value="ECO:0007669"/>
    <property type="project" value="TreeGrafter"/>
</dbReference>
<dbReference type="PANTHER" id="PTHR42714">
    <property type="entry name" value="TRNA MODIFICATION GTPASE GTPBP3"/>
    <property type="match status" value="1"/>
</dbReference>
<evidence type="ECO:0000256" key="1">
    <source>
        <dbReference type="SAM" id="MobiDB-lite"/>
    </source>
</evidence>
<dbReference type="Gene3D" id="3.40.50.300">
    <property type="entry name" value="P-loop containing nucleotide triphosphate hydrolases"/>
    <property type="match status" value="1"/>
</dbReference>
<dbReference type="Proteomes" id="UP000715781">
    <property type="component" value="Unassembled WGS sequence"/>
</dbReference>
<evidence type="ECO:0000313" key="5">
    <source>
        <dbReference type="Proteomes" id="UP000715781"/>
    </source>
</evidence>
<dbReference type="GO" id="GO:0005737">
    <property type="term" value="C:cytoplasm"/>
    <property type="evidence" value="ECO:0007669"/>
    <property type="project" value="TreeGrafter"/>
</dbReference>
<name>A0A951Q1D4_9NOST</name>
<sequence length="722" mass="83287">MIPPTLEEVVSNILNQSFHHQGIGATATSRNTLLKVILESAEVPEPESTTAFIFDEISRLKTTSLKKVKILAKQKSTFDVSWCREFEVESQVEPAIRTEPEVETENHSSKRISAEEFQQALEECTRTAKNAYQKTFNYYKEIATILQNLKLDLDKSASYLLKQKDANNFNFAKVLRNIVDEIESHANEGLQELKKYLEVKSQHLADFTVVLFGRTKAGKSTIREALTCGDGSTIGKGSQRTTRDIREYKWKGLRLIDTPGIEAYQGEEDKQKAVEIVHESDIVIFLTSDDSVQPGEFDAMAWLQEIKKYFFVILNIKYDIDKPKRLERFIKNPEKIFESQRLDEHKRHIRTYIRHSLGIEEVAIICIHAYAAFLSNQPQYSDVAKNLWELSRIEEIYSLIASEIYTRGKQRRWNTFFDAIIYFLDLIIKMLEGHQKSLESQAYFMREKRAEIEYIFQESVKNGKIKIQRVCKDSFSKIKQWIPSFVDEYLGKDIAQSEYQKRMDKEKQKIETVMENLFEEIVQELVASLNEFQRQYQYDMGTIKLESTDFGNYQQWQVGKILKWVGVGLGAASAVAFGIGAFAAANFWNPVGWIAGVTSIVVGIFSWFFGDQEKKAWQKAKQEAKESLWKSLDQSEQETCKTYQKLLDTNIAVRAKTEVLEQVDIYIKGLLIIVADLKKAISQLEKIKKQMKQESDSTEPRDRVPNPSNFKVNSSFIADELL</sequence>
<feature type="compositionally biased region" description="Polar residues" evidence="1">
    <location>
        <begin position="706"/>
        <end position="716"/>
    </location>
</feature>
<gene>
    <name evidence="4" type="ORF">KME32_23075</name>
</gene>
<accession>A0A951Q1D4</accession>
<reference evidence="4" key="2">
    <citation type="journal article" date="2022" name="Microbiol. Resour. Announc.">
        <title>Metagenome Sequencing to Explore Phylogenomics of Terrestrial Cyanobacteria.</title>
        <authorList>
            <person name="Ward R.D."/>
            <person name="Stajich J.E."/>
            <person name="Johansen J.R."/>
            <person name="Huntemann M."/>
            <person name="Clum A."/>
            <person name="Foster B."/>
            <person name="Foster B."/>
            <person name="Roux S."/>
            <person name="Palaniappan K."/>
            <person name="Varghese N."/>
            <person name="Mukherjee S."/>
            <person name="Reddy T.B.K."/>
            <person name="Daum C."/>
            <person name="Copeland A."/>
            <person name="Chen I.A."/>
            <person name="Ivanova N.N."/>
            <person name="Kyrpides N.C."/>
            <person name="Shapiro N."/>
            <person name="Eloe-Fadrosh E.A."/>
            <person name="Pietrasiak N."/>
        </authorList>
    </citation>
    <scope>NUCLEOTIDE SEQUENCE</scope>
    <source>
        <strain evidence="4">JT2-VF2</strain>
    </source>
</reference>
<dbReference type="InterPro" id="IPR027417">
    <property type="entry name" value="P-loop_NTPase"/>
</dbReference>
<dbReference type="InterPro" id="IPR006073">
    <property type="entry name" value="GTP-bd"/>
</dbReference>
<feature type="transmembrane region" description="Helical" evidence="2">
    <location>
        <begin position="591"/>
        <end position="609"/>
    </location>
</feature>
<dbReference type="EMBL" id="JAHHHN010000017">
    <property type="protein sequence ID" value="MBW4563969.1"/>
    <property type="molecule type" value="Genomic_DNA"/>
</dbReference>
<keyword evidence="2" id="KW-0472">Membrane</keyword>
<evidence type="ECO:0000259" key="3">
    <source>
        <dbReference type="Pfam" id="PF01926"/>
    </source>
</evidence>
<feature type="compositionally biased region" description="Basic and acidic residues" evidence="1">
    <location>
        <begin position="691"/>
        <end position="704"/>
    </location>
</feature>
<comment type="caution">
    <text evidence="4">The sequence shown here is derived from an EMBL/GenBank/DDBJ whole genome shotgun (WGS) entry which is preliminary data.</text>
</comment>